<keyword evidence="5" id="KW-1185">Reference proteome</keyword>
<dbReference type="GO" id="GO:0005525">
    <property type="term" value="F:GTP binding"/>
    <property type="evidence" value="ECO:0007669"/>
    <property type="project" value="UniProtKB-KW"/>
</dbReference>
<reference evidence="4" key="3">
    <citation type="submission" date="2025-09" db="UniProtKB">
        <authorList>
            <consortium name="Ensembl"/>
        </authorList>
    </citation>
    <scope>IDENTIFICATION</scope>
</reference>
<dbReference type="Ensembl" id="ENSTGUT00000038750.1">
    <property type="protein sequence ID" value="ENSTGUP00000031980.1"/>
    <property type="gene ID" value="ENSTGUG00000025201.1"/>
</dbReference>
<evidence type="ECO:0000256" key="1">
    <source>
        <dbReference type="ARBA" id="ARBA00022741"/>
    </source>
</evidence>
<organism evidence="4 5">
    <name type="scientific">Taeniopygia guttata</name>
    <name type="common">Zebra finch</name>
    <name type="synonym">Poephila guttata</name>
    <dbReference type="NCBI Taxonomy" id="59729"/>
    <lineage>
        <taxon>Eukaryota</taxon>
        <taxon>Metazoa</taxon>
        <taxon>Chordata</taxon>
        <taxon>Craniata</taxon>
        <taxon>Vertebrata</taxon>
        <taxon>Euteleostomi</taxon>
        <taxon>Archelosauria</taxon>
        <taxon>Archosauria</taxon>
        <taxon>Dinosauria</taxon>
        <taxon>Saurischia</taxon>
        <taxon>Theropoda</taxon>
        <taxon>Coelurosauria</taxon>
        <taxon>Aves</taxon>
        <taxon>Neognathae</taxon>
        <taxon>Neoaves</taxon>
        <taxon>Telluraves</taxon>
        <taxon>Australaves</taxon>
        <taxon>Passeriformes</taxon>
        <taxon>Passeroidea</taxon>
        <taxon>Estrildidae</taxon>
        <taxon>Estrildinae</taxon>
        <taxon>Taeniopygia</taxon>
    </lineage>
</organism>
<evidence type="ECO:0000256" key="3">
    <source>
        <dbReference type="SAM" id="MobiDB-lite"/>
    </source>
</evidence>
<proteinExistence type="predicted"/>
<dbReference type="SMART" id="SM00173">
    <property type="entry name" value="RAS"/>
    <property type="match status" value="1"/>
</dbReference>
<dbReference type="PANTHER" id="PTHR47979">
    <property type="entry name" value="DRAB11-RELATED"/>
    <property type="match status" value="1"/>
</dbReference>
<reference evidence="4" key="2">
    <citation type="submission" date="2025-08" db="UniProtKB">
        <authorList>
            <consortium name="Ensembl"/>
        </authorList>
    </citation>
    <scope>IDENTIFICATION</scope>
</reference>
<sequence length="172" mass="18892">METVTDFPQDPDSEGHFQFRGGPGGAATSSPTVGVEFYSRTILMPPIGKAKLQLWDTAGRERFRSITRSFYQMVSRGWGEPVPAFVLVGHKCDLVAERAMSAEEAGHLTTTLGMAFVETLALSNLNVELAFQTLAGGIHLRRLLTWLCSHLSLWVRNHHVKSQRKGAPGTAL</sequence>
<dbReference type="InterPro" id="IPR027417">
    <property type="entry name" value="P-loop_NTPase"/>
</dbReference>
<dbReference type="InterPro" id="IPR001806">
    <property type="entry name" value="Small_GTPase"/>
</dbReference>
<dbReference type="InterPro" id="IPR050209">
    <property type="entry name" value="Rab_GTPases_membrane_traffic"/>
</dbReference>
<accession>A0A674HBF5</accession>
<dbReference type="SUPFAM" id="SSF52540">
    <property type="entry name" value="P-loop containing nucleoside triphosphate hydrolases"/>
    <property type="match status" value="1"/>
</dbReference>
<evidence type="ECO:0000313" key="4">
    <source>
        <dbReference type="Ensembl" id="ENSTGUP00000031980.1"/>
    </source>
</evidence>
<keyword evidence="2" id="KW-0342">GTP-binding</keyword>
<dbReference type="SMART" id="SM00175">
    <property type="entry name" value="RAB"/>
    <property type="match status" value="1"/>
</dbReference>
<dbReference type="GO" id="GO:0003924">
    <property type="term" value="F:GTPase activity"/>
    <property type="evidence" value="ECO:0007669"/>
    <property type="project" value="InterPro"/>
</dbReference>
<protein>
    <submittedName>
        <fullName evidence="4">RAB42, member RAS onco family</fullName>
    </submittedName>
</protein>
<dbReference type="GeneTree" id="ENSGT00940000162094"/>
<dbReference type="PROSITE" id="PS51419">
    <property type="entry name" value="RAB"/>
    <property type="match status" value="1"/>
</dbReference>
<evidence type="ECO:0000313" key="5">
    <source>
        <dbReference type="Proteomes" id="UP000007754"/>
    </source>
</evidence>
<dbReference type="Pfam" id="PF00071">
    <property type="entry name" value="Ras"/>
    <property type="match status" value="2"/>
</dbReference>
<evidence type="ECO:0000256" key="2">
    <source>
        <dbReference type="ARBA" id="ARBA00023134"/>
    </source>
</evidence>
<feature type="region of interest" description="Disordered" evidence="3">
    <location>
        <begin position="1"/>
        <end position="30"/>
    </location>
</feature>
<dbReference type="Proteomes" id="UP000007754">
    <property type="component" value="Chromosome 23"/>
</dbReference>
<dbReference type="AlphaFoldDB" id="A0A674HBF5"/>
<keyword evidence="1" id="KW-0547">Nucleotide-binding</keyword>
<name>A0A674HBF5_TAEGU</name>
<dbReference type="Gene3D" id="3.40.50.300">
    <property type="entry name" value="P-loop containing nucleotide triphosphate hydrolases"/>
    <property type="match status" value="2"/>
</dbReference>
<reference evidence="4 5" key="1">
    <citation type="journal article" date="2010" name="Nature">
        <title>The genome of a songbird.</title>
        <authorList>
            <person name="Warren W.C."/>
            <person name="Clayton D.F."/>
            <person name="Ellegren H."/>
            <person name="Arnold A.P."/>
            <person name="Hillier L.W."/>
            <person name="Kunstner A."/>
            <person name="Searle S."/>
            <person name="White S."/>
            <person name="Vilella A.J."/>
            <person name="Fairley S."/>
            <person name="Heger A."/>
            <person name="Kong L."/>
            <person name="Ponting C.P."/>
            <person name="Jarvis E.D."/>
            <person name="Mello C.V."/>
            <person name="Minx P."/>
            <person name="Lovell P."/>
            <person name="Velho T.A."/>
            <person name="Ferris M."/>
            <person name="Balakrishnan C.N."/>
            <person name="Sinha S."/>
            <person name="Blatti C."/>
            <person name="London S.E."/>
            <person name="Li Y."/>
            <person name="Lin Y.C."/>
            <person name="George J."/>
            <person name="Sweedler J."/>
            <person name="Southey B."/>
            <person name="Gunaratne P."/>
            <person name="Watson M."/>
            <person name="Nam K."/>
            <person name="Backstrom N."/>
            <person name="Smeds L."/>
            <person name="Nabholz B."/>
            <person name="Itoh Y."/>
            <person name="Whitney O."/>
            <person name="Pfenning A.R."/>
            <person name="Howard J."/>
            <person name="Volker M."/>
            <person name="Skinner B.M."/>
            <person name="Griffin D.K."/>
            <person name="Ye L."/>
            <person name="McLaren W.M."/>
            <person name="Flicek P."/>
            <person name="Quesada V."/>
            <person name="Velasco G."/>
            <person name="Lopez-Otin C."/>
            <person name="Puente X.S."/>
            <person name="Olender T."/>
            <person name="Lancet D."/>
            <person name="Smit A.F."/>
            <person name="Hubley R."/>
            <person name="Konkel M.K."/>
            <person name="Walker J.A."/>
            <person name="Batzer M.A."/>
            <person name="Gu W."/>
            <person name="Pollock D.D."/>
            <person name="Chen L."/>
            <person name="Cheng Z."/>
            <person name="Eichler E.E."/>
            <person name="Stapley J."/>
            <person name="Slate J."/>
            <person name="Ekblom R."/>
            <person name="Birkhead T."/>
            <person name="Burke T."/>
            <person name="Burt D."/>
            <person name="Scharff C."/>
            <person name="Adam I."/>
            <person name="Richard H."/>
            <person name="Sultan M."/>
            <person name="Soldatov A."/>
            <person name="Lehrach H."/>
            <person name="Edwards S.V."/>
            <person name="Yang S.P."/>
            <person name="Li X."/>
            <person name="Graves T."/>
            <person name="Fulton L."/>
            <person name="Nelson J."/>
            <person name="Chinwalla A."/>
            <person name="Hou S."/>
            <person name="Mardis E.R."/>
            <person name="Wilson R.K."/>
        </authorList>
    </citation>
    <scope>NUCLEOTIDE SEQUENCE [LARGE SCALE GENOMIC DNA]</scope>
</reference>